<evidence type="ECO:0000256" key="4">
    <source>
        <dbReference type="SAM" id="MobiDB-lite"/>
    </source>
</evidence>
<dbReference type="RefSeq" id="WP_124730219.1">
    <property type="nucleotide sequence ID" value="NZ_CBCSKC010000001.1"/>
</dbReference>
<comment type="similarity">
    <text evidence="2">Belongs to the FlgN family.</text>
</comment>
<dbReference type="Gene3D" id="1.20.58.300">
    <property type="entry name" value="FlgN-like"/>
    <property type="match status" value="1"/>
</dbReference>
<dbReference type="InterPro" id="IPR007809">
    <property type="entry name" value="FlgN-like"/>
</dbReference>
<dbReference type="EMBL" id="CP034015">
    <property type="protein sequence ID" value="AZG72638.1"/>
    <property type="molecule type" value="Genomic_DNA"/>
</dbReference>
<evidence type="ECO:0000256" key="1">
    <source>
        <dbReference type="ARBA" id="ARBA00002397"/>
    </source>
</evidence>
<evidence type="ECO:0000256" key="2">
    <source>
        <dbReference type="ARBA" id="ARBA00007703"/>
    </source>
</evidence>
<evidence type="ECO:0000313" key="6">
    <source>
        <dbReference type="Proteomes" id="UP000278035"/>
    </source>
</evidence>
<dbReference type="SUPFAM" id="SSF140566">
    <property type="entry name" value="FlgN-like"/>
    <property type="match status" value="1"/>
</dbReference>
<evidence type="ECO:0000313" key="5">
    <source>
        <dbReference type="EMBL" id="AZG72638.1"/>
    </source>
</evidence>
<keyword evidence="3" id="KW-1005">Bacterial flagellum biogenesis</keyword>
<keyword evidence="6" id="KW-1185">Reference proteome</keyword>
<gene>
    <name evidence="5" type="ORF">EGC82_07545</name>
</gene>
<dbReference type="KEGG" id="slj:EGC82_07545"/>
<dbReference type="Pfam" id="PF05130">
    <property type="entry name" value="FlgN"/>
    <property type="match status" value="1"/>
</dbReference>
<keyword evidence="5" id="KW-0966">Cell projection</keyword>
<feature type="region of interest" description="Disordered" evidence="4">
    <location>
        <begin position="1"/>
        <end position="22"/>
    </location>
</feature>
<dbReference type="OrthoDB" id="5900563at2"/>
<keyword evidence="5" id="KW-0969">Cilium</keyword>
<dbReference type="GO" id="GO:0044780">
    <property type="term" value="P:bacterial-type flagellum assembly"/>
    <property type="evidence" value="ECO:0007669"/>
    <property type="project" value="InterPro"/>
</dbReference>
<dbReference type="Proteomes" id="UP000278035">
    <property type="component" value="Chromosome"/>
</dbReference>
<keyword evidence="5" id="KW-0282">Flagellum</keyword>
<dbReference type="AlphaFoldDB" id="A0A3G8LVD7"/>
<evidence type="ECO:0000256" key="3">
    <source>
        <dbReference type="ARBA" id="ARBA00022795"/>
    </source>
</evidence>
<protein>
    <submittedName>
        <fullName evidence="5">Flagellar protein FlgN</fullName>
    </submittedName>
</protein>
<reference evidence="6" key="1">
    <citation type="submission" date="2018-11" db="EMBL/GenBank/DDBJ databases">
        <title>Shewanella sp. M2.</title>
        <authorList>
            <person name="Hwang Y.J."/>
            <person name="Hwang C.Y."/>
        </authorList>
    </citation>
    <scope>NUCLEOTIDE SEQUENCE [LARGE SCALE GENOMIC DNA]</scope>
    <source>
        <strain evidence="6">LMG 19866</strain>
    </source>
</reference>
<sequence length="169" mass="18728">MTQQNKPLNEQPNQQLPAQLDQQPSELLRKELHLLLDAQNQTLAQLRQFVSEEKAALTKQDADKLLALSKDKTQCLFNMKTTDEKLAKHPLHGLLTTDAELIKKVAQAKSILAECKDINSQNSSLIELNIASLNRFAQALQASRNASSLTYNDKGKTSTISTLGNDFSA</sequence>
<organism evidence="5 6">
    <name type="scientific">Shewanella livingstonensis</name>
    <dbReference type="NCBI Taxonomy" id="150120"/>
    <lineage>
        <taxon>Bacteria</taxon>
        <taxon>Pseudomonadati</taxon>
        <taxon>Pseudomonadota</taxon>
        <taxon>Gammaproteobacteria</taxon>
        <taxon>Alteromonadales</taxon>
        <taxon>Shewanellaceae</taxon>
        <taxon>Shewanella</taxon>
    </lineage>
</organism>
<accession>A0A3G8LVD7</accession>
<comment type="function">
    <text evidence="1">Required for the efficient initiation of filament assembly.</text>
</comment>
<name>A0A3G8LVD7_9GAMM</name>
<dbReference type="InterPro" id="IPR036679">
    <property type="entry name" value="FlgN-like_sf"/>
</dbReference>
<proteinExistence type="inferred from homology"/>